<reference evidence="2" key="1">
    <citation type="journal article" date="2014" name="Int. J. Syst. Evol. Microbiol.">
        <title>Complete genome sequence of Corynebacterium casei LMG S-19264T (=DSM 44701T), isolated from a smear-ripened cheese.</title>
        <authorList>
            <consortium name="US DOE Joint Genome Institute (JGI-PGF)"/>
            <person name="Walter F."/>
            <person name="Albersmeier A."/>
            <person name="Kalinowski J."/>
            <person name="Ruckert C."/>
        </authorList>
    </citation>
    <scope>NUCLEOTIDE SEQUENCE</scope>
    <source>
        <strain evidence="2">CGMCC 1.15371</strain>
    </source>
</reference>
<dbReference type="EMBL" id="BMIR01000011">
    <property type="protein sequence ID" value="GGE45411.1"/>
    <property type="molecule type" value="Genomic_DNA"/>
</dbReference>
<feature type="compositionally biased region" description="Polar residues" evidence="1">
    <location>
        <begin position="20"/>
        <end position="32"/>
    </location>
</feature>
<dbReference type="Proteomes" id="UP000628775">
    <property type="component" value="Unassembled WGS sequence"/>
</dbReference>
<evidence type="ECO:0000313" key="3">
    <source>
        <dbReference type="Proteomes" id="UP000628775"/>
    </source>
</evidence>
<accession>A0A8J2YIU3</accession>
<organism evidence="2 3">
    <name type="scientific">Pullulanibacillus camelliae</name>
    <dbReference type="NCBI Taxonomy" id="1707096"/>
    <lineage>
        <taxon>Bacteria</taxon>
        <taxon>Bacillati</taxon>
        <taxon>Bacillota</taxon>
        <taxon>Bacilli</taxon>
        <taxon>Bacillales</taxon>
        <taxon>Sporolactobacillaceae</taxon>
        <taxon>Pullulanibacillus</taxon>
    </lineage>
</organism>
<keyword evidence="3" id="KW-1185">Reference proteome</keyword>
<proteinExistence type="predicted"/>
<protein>
    <submittedName>
        <fullName evidence="2">Uncharacterized protein</fullName>
    </submittedName>
</protein>
<name>A0A8J2YIU3_9BACL</name>
<reference evidence="2" key="2">
    <citation type="submission" date="2020-09" db="EMBL/GenBank/DDBJ databases">
        <authorList>
            <person name="Sun Q."/>
            <person name="Zhou Y."/>
        </authorList>
    </citation>
    <scope>NUCLEOTIDE SEQUENCE</scope>
    <source>
        <strain evidence="2">CGMCC 1.15371</strain>
    </source>
</reference>
<feature type="region of interest" description="Disordered" evidence="1">
    <location>
        <begin position="20"/>
        <end position="44"/>
    </location>
</feature>
<gene>
    <name evidence="2" type="ORF">GCM10011391_25290</name>
</gene>
<evidence type="ECO:0000313" key="2">
    <source>
        <dbReference type="EMBL" id="GGE45411.1"/>
    </source>
</evidence>
<sequence length="52" mass="5777">MKRSTIKRGRGNALATYTMLSKGTTDDANPNPTDKDYQSRQQTSEIKAIAVF</sequence>
<evidence type="ECO:0000256" key="1">
    <source>
        <dbReference type="SAM" id="MobiDB-lite"/>
    </source>
</evidence>
<comment type="caution">
    <text evidence="2">The sequence shown here is derived from an EMBL/GenBank/DDBJ whole genome shotgun (WGS) entry which is preliminary data.</text>
</comment>
<dbReference type="AlphaFoldDB" id="A0A8J2YIU3"/>